<sequence length="100" mass="11436">HTLSVILVQKNDKGVEAPIAFMSFPLKKHELKYNQLEKHAFAVVKAVKNFRFYILNSHMVVMVPGSAIKSILSQKDPRSKRGNWIAKTQEYDLDIQPSNL</sequence>
<evidence type="ECO:0000256" key="5">
    <source>
        <dbReference type="ARBA" id="ARBA00022801"/>
    </source>
</evidence>
<dbReference type="PANTHER" id="PTHR37984:SF5">
    <property type="entry name" value="PROTEIN NYNRIN-LIKE"/>
    <property type="match status" value="1"/>
</dbReference>
<name>A0AA38LQ21_TAXCH</name>
<keyword evidence="6" id="KW-0695">RNA-directed DNA polymerase</keyword>
<keyword evidence="9" id="KW-1185">Reference proteome</keyword>
<evidence type="ECO:0000256" key="3">
    <source>
        <dbReference type="ARBA" id="ARBA00022722"/>
    </source>
</evidence>
<organism evidence="8 9">
    <name type="scientific">Taxus chinensis</name>
    <name type="common">Chinese yew</name>
    <name type="synonym">Taxus wallichiana var. chinensis</name>
    <dbReference type="NCBI Taxonomy" id="29808"/>
    <lineage>
        <taxon>Eukaryota</taxon>
        <taxon>Viridiplantae</taxon>
        <taxon>Streptophyta</taxon>
        <taxon>Embryophyta</taxon>
        <taxon>Tracheophyta</taxon>
        <taxon>Spermatophyta</taxon>
        <taxon>Pinopsida</taxon>
        <taxon>Pinidae</taxon>
        <taxon>Conifers II</taxon>
        <taxon>Cupressales</taxon>
        <taxon>Taxaceae</taxon>
        <taxon>Taxus</taxon>
    </lineage>
</organism>
<gene>
    <name evidence="8" type="ORF">KI387_004094</name>
</gene>
<dbReference type="InterPro" id="IPR041373">
    <property type="entry name" value="RT_RNaseH"/>
</dbReference>
<feature type="domain" description="Reverse transcriptase RNase H-like" evidence="7">
    <location>
        <begin position="3"/>
        <end position="91"/>
    </location>
</feature>
<reference evidence="8 9" key="1">
    <citation type="journal article" date="2021" name="Nat. Plants">
        <title>The Taxus genome provides insights into paclitaxel biosynthesis.</title>
        <authorList>
            <person name="Xiong X."/>
            <person name="Gou J."/>
            <person name="Liao Q."/>
            <person name="Li Y."/>
            <person name="Zhou Q."/>
            <person name="Bi G."/>
            <person name="Li C."/>
            <person name="Du R."/>
            <person name="Wang X."/>
            <person name="Sun T."/>
            <person name="Guo L."/>
            <person name="Liang H."/>
            <person name="Lu P."/>
            <person name="Wu Y."/>
            <person name="Zhang Z."/>
            <person name="Ro D.K."/>
            <person name="Shang Y."/>
            <person name="Huang S."/>
            <person name="Yan J."/>
        </authorList>
    </citation>
    <scope>NUCLEOTIDE SEQUENCE [LARGE SCALE GENOMIC DNA]</scope>
    <source>
        <strain evidence="8">Ta-2019</strain>
    </source>
</reference>
<keyword evidence="2" id="KW-0548">Nucleotidyltransferase</keyword>
<proteinExistence type="predicted"/>
<dbReference type="PANTHER" id="PTHR37984">
    <property type="entry name" value="PROTEIN CBG26694"/>
    <property type="match status" value="1"/>
</dbReference>
<feature type="non-terminal residue" evidence="8">
    <location>
        <position position="1"/>
    </location>
</feature>
<dbReference type="Pfam" id="PF17917">
    <property type="entry name" value="RT_RNaseH"/>
    <property type="match status" value="1"/>
</dbReference>
<dbReference type="GO" id="GO:0004519">
    <property type="term" value="F:endonuclease activity"/>
    <property type="evidence" value="ECO:0007669"/>
    <property type="project" value="UniProtKB-KW"/>
</dbReference>
<dbReference type="Proteomes" id="UP000824469">
    <property type="component" value="Unassembled WGS sequence"/>
</dbReference>
<evidence type="ECO:0000313" key="9">
    <source>
        <dbReference type="Proteomes" id="UP000824469"/>
    </source>
</evidence>
<dbReference type="GO" id="GO:0016787">
    <property type="term" value="F:hydrolase activity"/>
    <property type="evidence" value="ECO:0007669"/>
    <property type="project" value="UniProtKB-KW"/>
</dbReference>
<dbReference type="AlphaFoldDB" id="A0AA38LQ21"/>
<dbReference type="SUPFAM" id="SSF56672">
    <property type="entry name" value="DNA/RNA polymerases"/>
    <property type="match status" value="1"/>
</dbReference>
<evidence type="ECO:0000259" key="7">
    <source>
        <dbReference type="Pfam" id="PF17917"/>
    </source>
</evidence>
<evidence type="ECO:0000256" key="1">
    <source>
        <dbReference type="ARBA" id="ARBA00022679"/>
    </source>
</evidence>
<dbReference type="GO" id="GO:0003964">
    <property type="term" value="F:RNA-directed DNA polymerase activity"/>
    <property type="evidence" value="ECO:0007669"/>
    <property type="project" value="UniProtKB-KW"/>
</dbReference>
<keyword evidence="5" id="KW-0378">Hydrolase</keyword>
<accession>A0AA38LQ21</accession>
<dbReference type="EMBL" id="JAHRHJ020000001">
    <property type="protein sequence ID" value="KAH9331986.1"/>
    <property type="molecule type" value="Genomic_DNA"/>
</dbReference>
<evidence type="ECO:0000256" key="4">
    <source>
        <dbReference type="ARBA" id="ARBA00022759"/>
    </source>
</evidence>
<protein>
    <recommendedName>
        <fullName evidence="7">Reverse transcriptase RNase H-like domain-containing protein</fullName>
    </recommendedName>
</protein>
<dbReference type="InterPro" id="IPR043502">
    <property type="entry name" value="DNA/RNA_pol_sf"/>
</dbReference>
<evidence type="ECO:0000256" key="6">
    <source>
        <dbReference type="ARBA" id="ARBA00022918"/>
    </source>
</evidence>
<feature type="non-terminal residue" evidence="8">
    <location>
        <position position="100"/>
    </location>
</feature>
<evidence type="ECO:0000256" key="2">
    <source>
        <dbReference type="ARBA" id="ARBA00022695"/>
    </source>
</evidence>
<keyword evidence="4" id="KW-0255">Endonuclease</keyword>
<evidence type="ECO:0000313" key="8">
    <source>
        <dbReference type="EMBL" id="KAH9331986.1"/>
    </source>
</evidence>
<comment type="caution">
    <text evidence="8">The sequence shown here is derived from an EMBL/GenBank/DDBJ whole genome shotgun (WGS) entry which is preliminary data.</text>
</comment>
<dbReference type="InterPro" id="IPR050951">
    <property type="entry name" value="Retrovirus_Pol_polyprotein"/>
</dbReference>
<keyword evidence="3" id="KW-0540">Nuclease</keyword>
<keyword evidence="1" id="KW-0808">Transferase</keyword>